<accession>A0A0A1GUV6</accession>
<evidence type="ECO:0000256" key="2">
    <source>
        <dbReference type="ARBA" id="ARBA00022475"/>
    </source>
</evidence>
<keyword evidence="2" id="KW-1003">Cell membrane</keyword>
<dbReference type="HOGENOM" id="CLU_040274_1_0_9"/>
<evidence type="ECO:0000256" key="4">
    <source>
        <dbReference type="ARBA" id="ARBA00022989"/>
    </source>
</evidence>
<evidence type="ECO:0000256" key="5">
    <source>
        <dbReference type="ARBA" id="ARBA00023136"/>
    </source>
</evidence>
<name>A0A0A1GUV6_9LACO</name>
<evidence type="ECO:0000256" key="1">
    <source>
        <dbReference type="ARBA" id="ARBA00004651"/>
    </source>
</evidence>
<evidence type="ECO:0000256" key="6">
    <source>
        <dbReference type="SAM" id="Phobius"/>
    </source>
</evidence>
<feature type="transmembrane region" description="Helical" evidence="6">
    <location>
        <begin position="154"/>
        <end position="177"/>
    </location>
</feature>
<feature type="transmembrane region" description="Helical" evidence="6">
    <location>
        <begin position="402"/>
        <end position="418"/>
    </location>
</feature>
<feature type="transmembrane region" description="Helical" evidence="6">
    <location>
        <begin position="309"/>
        <end position="333"/>
    </location>
</feature>
<dbReference type="STRING" id="1291742.LOOC260_102460"/>
<reference evidence="7 8" key="1">
    <citation type="submission" date="2014-11" db="EMBL/GenBank/DDBJ databases">
        <title>Complete genome sequence and analysis of Lactobacillus hokkaidonensis LOOC260T.</title>
        <authorList>
            <person name="Tanizawa Y."/>
            <person name="Tohno M."/>
            <person name="Kaminuma E."/>
            <person name="Nakamura Y."/>
            <person name="Arita M."/>
        </authorList>
    </citation>
    <scope>NUCLEOTIDE SEQUENCE [LARGE SCALE GENOMIC DNA]</scope>
    <source>
        <strain evidence="7 8">LOOC260</strain>
    </source>
</reference>
<dbReference type="InterPro" id="IPR050833">
    <property type="entry name" value="Poly_Biosynth_Transport"/>
</dbReference>
<keyword evidence="3 6" id="KW-0812">Transmembrane</keyword>
<dbReference type="EMBL" id="AP014680">
    <property type="protein sequence ID" value="BAP84824.1"/>
    <property type="molecule type" value="Genomic_DNA"/>
</dbReference>
<dbReference type="PANTHER" id="PTHR30250">
    <property type="entry name" value="PST FAMILY PREDICTED COLANIC ACID TRANSPORTER"/>
    <property type="match status" value="1"/>
</dbReference>
<comment type="subcellular location">
    <subcellularLocation>
        <location evidence="1">Cell membrane</location>
        <topology evidence="1">Multi-pass membrane protein</topology>
    </subcellularLocation>
</comment>
<feature type="transmembrane region" description="Helical" evidence="6">
    <location>
        <begin position="12"/>
        <end position="33"/>
    </location>
</feature>
<evidence type="ECO:0000256" key="3">
    <source>
        <dbReference type="ARBA" id="ARBA00022692"/>
    </source>
</evidence>
<evidence type="ECO:0000313" key="7">
    <source>
        <dbReference type="EMBL" id="BAP84824.1"/>
    </source>
</evidence>
<feature type="transmembrane region" description="Helical" evidence="6">
    <location>
        <begin position="45"/>
        <end position="70"/>
    </location>
</feature>
<protein>
    <submittedName>
        <fullName evidence="7">Transporter</fullName>
    </submittedName>
</protein>
<gene>
    <name evidence="7" type="ORF">LOOC260_102460</name>
</gene>
<dbReference type="KEGG" id="lho:LOOC260_102460"/>
<keyword evidence="5 6" id="KW-0472">Membrane</keyword>
<dbReference type="Proteomes" id="UP000031620">
    <property type="component" value="Chromosome"/>
</dbReference>
<feature type="transmembrane region" description="Helical" evidence="6">
    <location>
        <begin position="467"/>
        <end position="488"/>
    </location>
</feature>
<feature type="transmembrane region" description="Helical" evidence="6">
    <location>
        <begin position="183"/>
        <end position="203"/>
    </location>
</feature>
<feature type="transmembrane region" description="Helical" evidence="6">
    <location>
        <begin position="91"/>
        <end position="110"/>
    </location>
</feature>
<organism evidence="7 8">
    <name type="scientific">Paucilactobacillus hokkaidonensis JCM 18461</name>
    <dbReference type="NCBI Taxonomy" id="1291742"/>
    <lineage>
        <taxon>Bacteria</taxon>
        <taxon>Bacillati</taxon>
        <taxon>Bacillota</taxon>
        <taxon>Bacilli</taxon>
        <taxon>Lactobacillales</taxon>
        <taxon>Lactobacillaceae</taxon>
        <taxon>Paucilactobacillus</taxon>
    </lineage>
</organism>
<feature type="transmembrane region" description="Helical" evidence="6">
    <location>
        <begin position="122"/>
        <end position="142"/>
    </location>
</feature>
<feature type="transmembrane region" description="Helical" evidence="6">
    <location>
        <begin position="339"/>
        <end position="357"/>
    </location>
</feature>
<dbReference type="RefSeq" id="WP_052467239.1">
    <property type="nucleotide sequence ID" value="NZ_AP014680.1"/>
</dbReference>
<evidence type="ECO:0000313" key="8">
    <source>
        <dbReference type="Proteomes" id="UP000031620"/>
    </source>
</evidence>
<feature type="transmembrane region" description="Helical" evidence="6">
    <location>
        <begin position="439"/>
        <end position="461"/>
    </location>
</feature>
<dbReference type="PANTHER" id="PTHR30250:SF26">
    <property type="entry name" value="PSMA PROTEIN"/>
    <property type="match status" value="1"/>
</dbReference>
<dbReference type="GO" id="GO:0005886">
    <property type="term" value="C:plasma membrane"/>
    <property type="evidence" value="ECO:0007669"/>
    <property type="project" value="UniProtKB-SubCell"/>
</dbReference>
<sequence length="508" mass="57740">MTRSQKAFRNVLFSTGTYAVQLILSLIVRVFFVRYIGREYLGLNSVYASILSVISIADLGLDTVFVYLLYKPLKTKDYSVINGILNLYKVIYRYITVVIVVVGIIIIPFIPSIIGKQVSLPGTYTIYFLYIMNAAVGYLNAYKRALFIADQNGYIVSGITSGFIVLVDILQIIQISIIPSSVIYMIIQVAGTFFTNVLISYLVKKRYRQVFESNKVKLSENEKSILIHNGIGGISNKIGSIIVVSSDNVLLSIFTNLVTVGMYSNYTVLTAACSKVMQTISTAITPSLGQMGVEHDSSKNKEIFLELSFIIYSFSTFIFVGFFCFITPFVTVWVGKINVFPVFLTWLISINLWMNLIRTPSWMFADSFGLQWIQRWKSVVEAIANLGFSLVFLKIFNLGIEGIILGTILSTILVVLWYEPLTVFKHIIPELTLKKYINFNLPFIWIVVVSSLLFFIGNLIVSHYNSIFVNLINSCITFFITCAIYFVFFRKNKYYKKMINRIFMLFGK</sequence>
<keyword evidence="4 6" id="KW-1133">Transmembrane helix</keyword>
<proteinExistence type="predicted"/>
<dbReference type="AlphaFoldDB" id="A0A0A1GUV6"/>